<sequence length="252" mass="29375">MAQKYSSSKFKNDYKKEAANSHKAGDNIMITLSALDKKWGRYFYPLRINTYDLLYKDANKHYLKALSLLNEARALELGKIQNARLIFNSKFLDNSFLTVSKYLTSYYLLLEYFATENLWILNNVNDYYKLGFHIDDNVELTGRLRMLDSIIKDKTPLPNSTHTILAERDFLMHPTFRRMFPTEKLQNWKENLVGWFLSGEIEGTLPELQTYIINKQAKIKIFNDKLPKTKVTLTVKRGLVAVEPSKRGTNVI</sequence>
<accession>A0A0G0E9Z3</accession>
<dbReference type="AlphaFoldDB" id="A0A0G0E9Z3"/>
<organism evidence="1 2">
    <name type="scientific">candidate division WS6 bacterium GW2011_GWE1_34_7</name>
    <dbReference type="NCBI Taxonomy" id="1619093"/>
    <lineage>
        <taxon>Bacteria</taxon>
        <taxon>Candidatus Dojkabacteria</taxon>
    </lineage>
</organism>
<comment type="caution">
    <text evidence="1">The sequence shown here is derived from an EMBL/GenBank/DDBJ whole genome shotgun (WGS) entry which is preliminary data.</text>
</comment>
<proteinExistence type="predicted"/>
<reference evidence="1 2" key="1">
    <citation type="journal article" date="2015" name="Nature">
        <title>rRNA introns, odd ribosomes, and small enigmatic genomes across a large radiation of phyla.</title>
        <authorList>
            <person name="Brown C.T."/>
            <person name="Hug L.A."/>
            <person name="Thomas B.C."/>
            <person name="Sharon I."/>
            <person name="Castelle C.J."/>
            <person name="Singh A."/>
            <person name="Wilkins M.J."/>
            <person name="Williams K.H."/>
            <person name="Banfield J.F."/>
        </authorList>
    </citation>
    <scope>NUCLEOTIDE SEQUENCE [LARGE SCALE GENOMIC DNA]</scope>
</reference>
<name>A0A0G0E9Z3_9BACT</name>
<gene>
    <name evidence="1" type="ORF">UR61_C0052G0004</name>
</gene>
<dbReference type="EMBL" id="LBPV01000052">
    <property type="protein sequence ID" value="KKP64162.1"/>
    <property type="molecule type" value="Genomic_DNA"/>
</dbReference>
<evidence type="ECO:0000313" key="1">
    <source>
        <dbReference type="EMBL" id="KKP64162.1"/>
    </source>
</evidence>
<protein>
    <submittedName>
        <fullName evidence="1">Uncharacterized protein</fullName>
    </submittedName>
</protein>
<evidence type="ECO:0000313" key="2">
    <source>
        <dbReference type="Proteomes" id="UP000033866"/>
    </source>
</evidence>
<dbReference type="Proteomes" id="UP000033866">
    <property type="component" value="Unassembled WGS sequence"/>
</dbReference>